<feature type="region of interest" description="Disordered" evidence="1">
    <location>
        <begin position="36"/>
        <end position="83"/>
    </location>
</feature>
<dbReference type="OrthoDB" id="1728197at2759"/>
<dbReference type="AlphaFoldDB" id="A0A1R3G1X1"/>
<accession>A0A1R3G1X1</accession>
<dbReference type="STRING" id="93759.A0A1R3G1X1"/>
<sequence>ERAMYQYMAHSVQFLGTSQEQSTDGEHHLTNQAMDIDTSLAQNGASNDKAHEQNGEAKDADGLENGQDVVLPTEDQSNTDMDT</sequence>
<feature type="non-terminal residue" evidence="2">
    <location>
        <position position="1"/>
    </location>
</feature>
<reference evidence="3" key="1">
    <citation type="submission" date="2013-09" db="EMBL/GenBank/DDBJ databases">
        <title>Corchorus olitorius genome sequencing.</title>
        <authorList>
            <person name="Alam M."/>
            <person name="Haque M.S."/>
            <person name="Islam M.S."/>
            <person name="Emdad E.M."/>
            <person name="Islam M.M."/>
            <person name="Ahmed B."/>
            <person name="Halim A."/>
            <person name="Hossen Q.M.M."/>
            <person name="Hossain M.Z."/>
            <person name="Ahmed R."/>
            <person name="Khan M.M."/>
            <person name="Islam R."/>
            <person name="Rashid M.M."/>
            <person name="Khan S.A."/>
            <person name="Rahman M.S."/>
            <person name="Alam M."/>
            <person name="Yahiya A.S."/>
            <person name="Khan M.S."/>
            <person name="Azam M.S."/>
            <person name="Haque T."/>
            <person name="Lashkar M.Z.H."/>
            <person name="Akhand A.I."/>
            <person name="Morshed G."/>
            <person name="Roy S."/>
            <person name="Uddin K.S."/>
            <person name="Rabeya T."/>
            <person name="Hossain A.S."/>
            <person name="Chowdhury A."/>
            <person name="Snigdha A.R."/>
            <person name="Mortoza M.S."/>
            <person name="Matin S.A."/>
            <person name="Hoque S.M.E."/>
            <person name="Islam M.K."/>
            <person name="Roy D.K."/>
            <person name="Haider R."/>
            <person name="Moosa M.M."/>
            <person name="Elias S.M."/>
            <person name="Hasan A.M."/>
            <person name="Jahan S."/>
            <person name="Shafiuddin M."/>
            <person name="Mahmood N."/>
            <person name="Shommy N.S."/>
        </authorList>
    </citation>
    <scope>NUCLEOTIDE SEQUENCE [LARGE SCALE GENOMIC DNA]</scope>
    <source>
        <strain evidence="3">cv. O-4</strain>
    </source>
</reference>
<protein>
    <submittedName>
        <fullName evidence="2">Auxin efflux carrier component 3-like isoform 1</fullName>
    </submittedName>
</protein>
<name>A0A1R3G1X1_9ROSI</name>
<evidence type="ECO:0000313" key="3">
    <source>
        <dbReference type="Proteomes" id="UP000187203"/>
    </source>
</evidence>
<evidence type="ECO:0000256" key="1">
    <source>
        <dbReference type="SAM" id="MobiDB-lite"/>
    </source>
</evidence>
<keyword evidence="3" id="KW-1185">Reference proteome</keyword>
<dbReference type="EMBL" id="AWUE01023929">
    <property type="protein sequence ID" value="OMO52088.1"/>
    <property type="molecule type" value="Genomic_DNA"/>
</dbReference>
<comment type="caution">
    <text evidence="2">The sequence shown here is derived from an EMBL/GenBank/DDBJ whole genome shotgun (WGS) entry which is preliminary data.</text>
</comment>
<evidence type="ECO:0000313" key="2">
    <source>
        <dbReference type="EMBL" id="OMO52088.1"/>
    </source>
</evidence>
<gene>
    <name evidence="2" type="ORF">COLO4_37422</name>
</gene>
<feature type="compositionally biased region" description="Polar residues" evidence="1">
    <location>
        <begin position="74"/>
        <end position="83"/>
    </location>
</feature>
<dbReference type="Proteomes" id="UP000187203">
    <property type="component" value="Unassembled WGS sequence"/>
</dbReference>
<feature type="compositionally biased region" description="Basic and acidic residues" evidence="1">
    <location>
        <begin position="48"/>
        <end position="61"/>
    </location>
</feature>
<organism evidence="2 3">
    <name type="scientific">Corchorus olitorius</name>
    <dbReference type="NCBI Taxonomy" id="93759"/>
    <lineage>
        <taxon>Eukaryota</taxon>
        <taxon>Viridiplantae</taxon>
        <taxon>Streptophyta</taxon>
        <taxon>Embryophyta</taxon>
        <taxon>Tracheophyta</taxon>
        <taxon>Spermatophyta</taxon>
        <taxon>Magnoliopsida</taxon>
        <taxon>eudicotyledons</taxon>
        <taxon>Gunneridae</taxon>
        <taxon>Pentapetalae</taxon>
        <taxon>rosids</taxon>
        <taxon>malvids</taxon>
        <taxon>Malvales</taxon>
        <taxon>Malvaceae</taxon>
        <taxon>Grewioideae</taxon>
        <taxon>Apeibeae</taxon>
        <taxon>Corchorus</taxon>
    </lineage>
</organism>
<proteinExistence type="predicted"/>